<protein>
    <submittedName>
        <fullName evidence="1">Uncharacterized protein</fullName>
    </submittedName>
</protein>
<name>A0AA40ZY02_9SPHN</name>
<dbReference type="EMBL" id="JAFHKU010000102">
    <property type="protein sequence ID" value="MBN3557094.1"/>
    <property type="molecule type" value="Genomic_DNA"/>
</dbReference>
<sequence length="109" mass="11128">MSSITGSPPPEELVSAFTFFSRSLRLVAPSAASAWASSTATGSTAPMIDPGIRLPVTVTSGEGGSEGGASCADIPTGIARPRTIAVPLTHPCRRALPPYRIVKPLPSPT</sequence>
<proteinExistence type="predicted"/>
<evidence type="ECO:0000313" key="2">
    <source>
        <dbReference type="Proteomes" id="UP000704529"/>
    </source>
</evidence>
<accession>A0AA40ZY02</accession>
<dbReference type="AlphaFoldDB" id="A0AA40ZY02"/>
<gene>
    <name evidence="1" type="ORF">JYA60_02465</name>
</gene>
<dbReference type="RefSeq" id="WP_184106925.1">
    <property type="nucleotide sequence ID" value="NZ_JACHNX010000034.1"/>
</dbReference>
<evidence type="ECO:0000313" key="1">
    <source>
        <dbReference type="EMBL" id="MBN3557094.1"/>
    </source>
</evidence>
<comment type="caution">
    <text evidence="1">The sequence shown here is derived from an EMBL/GenBank/DDBJ whole genome shotgun (WGS) entry which is preliminary data.</text>
</comment>
<reference evidence="1" key="1">
    <citation type="submission" date="2021-01" db="EMBL/GenBank/DDBJ databases">
        <title>Genome Sequencing of Type Strains.</title>
        <authorList>
            <person name="Lemaire J.F."/>
            <person name="Inderbitzin P."/>
            <person name="Collins S.B."/>
            <person name="Wespe N."/>
            <person name="Knight-Connoni V."/>
        </authorList>
    </citation>
    <scope>NUCLEOTIDE SEQUENCE</scope>
    <source>
        <strain evidence="1">DSM 14562</strain>
    </source>
</reference>
<dbReference type="Proteomes" id="UP000704529">
    <property type="component" value="Unassembled WGS sequence"/>
</dbReference>
<organism evidence="1 2">
    <name type="scientific">Sphingomonas yabuuchiae</name>
    <dbReference type="NCBI Taxonomy" id="172044"/>
    <lineage>
        <taxon>Bacteria</taxon>
        <taxon>Pseudomonadati</taxon>
        <taxon>Pseudomonadota</taxon>
        <taxon>Alphaproteobacteria</taxon>
        <taxon>Sphingomonadales</taxon>
        <taxon>Sphingomonadaceae</taxon>
        <taxon>Sphingomonas</taxon>
    </lineage>
</organism>